<accession>A0A512NDH0</accession>
<dbReference type="RefSeq" id="WP_147151362.1">
    <property type="nucleotide sequence ID" value="NZ_BKAJ01000073.1"/>
</dbReference>
<dbReference type="InterPro" id="IPR045336">
    <property type="entry name" value="MmgE_PrpD_N"/>
</dbReference>
<evidence type="ECO:0000313" key="4">
    <source>
        <dbReference type="EMBL" id="GEP56985.1"/>
    </source>
</evidence>
<dbReference type="Proteomes" id="UP000321058">
    <property type="component" value="Unassembled WGS sequence"/>
</dbReference>
<comment type="caution">
    <text evidence="4">The sequence shown here is derived from an EMBL/GenBank/DDBJ whole genome shotgun (WGS) entry which is preliminary data.</text>
</comment>
<dbReference type="Pfam" id="PF19305">
    <property type="entry name" value="MmgE_PrpD_C"/>
    <property type="match status" value="1"/>
</dbReference>
<organism evidence="4 5">
    <name type="scientific">Reyranella soli</name>
    <dbReference type="NCBI Taxonomy" id="1230389"/>
    <lineage>
        <taxon>Bacteria</taxon>
        <taxon>Pseudomonadati</taxon>
        <taxon>Pseudomonadota</taxon>
        <taxon>Alphaproteobacteria</taxon>
        <taxon>Hyphomicrobiales</taxon>
        <taxon>Reyranellaceae</taxon>
        <taxon>Reyranella</taxon>
    </lineage>
</organism>
<dbReference type="PANTHER" id="PTHR16943:SF8">
    <property type="entry name" value="2-METHYLCITRATE DEHYDRATASE"/>
    <property type="match status" value="1"/>
</dbReference>
<sequence>MVIADRPEYLKKLAAFCSETTLASLGPAVVDRVKWIIADSIPVIAAGMQMPEMKAFVANHLKASPPGNAWVFGAGMKAPPIDAALLNGTAGTWLELDEGNLFAKGHPGIQVVPAAIAAAQELGANGSDLLVAVATGYEVSSRIHRAANVKLAVHPHGTYGVIGAALAVGKLKGFDTARMLELINVSATMGMTTSRQTLLDGATVRNIYTGHSGYMGTMATRLVECGFTGEVDSVAAIYGKILSDAFDPARVVHDLGSEWLVTKSYFKLHPTGRYVHSAIDALEDLLIKVPGGRLDPAEIASLDARAYMLAAMLQEKSVQTSFGARFSVPFALASIIVRGRSGLGSFDDSAVANPVIQDLAKRVVLQEDESFTARYPAEQPVSIRAVMRDGSSYEGHCVVTKGEPSRPHTVAELSGKFFDLGEAVWGKPTTQSLFDGLMQLEKIANFQEFASKLTL</sequence>
<dbReference type="GO" id="GO:0016829">
    <property type="term" value="F:lyase activity"/>
    <property type="evidence" value="ECO:0007669"/>
    <property type="project" value="InterPro"/>
</dbReference>
<keyword evidence="5" id="KW-1185">Reference proteome</keyword>
<dbReference type="SUPFAM" id="SSF103378">
    <property type="entry name" value="2-methylcitrate dehydratase PrpD"/>
    <property type="match status" value="1"/>
</dbReference>
<dbReference type="PANTHER" id="PTHR16943">
    <property type="entry name" value="2-METHYLCITRATE DEHYDRATASE-RELATED"/>
    <property type="match status" value="1"/>
</dbReference>
<dbReference type="Gene3D" id="3.30.1330.120">
    <property type="entry name" value="2-methylcitrate dehydratase PrpD"/>
    <property type="match status" value="1"/>
</dbReference>
<protein>
    <recommendedName>
        <fullName evidence="6">2-methylcitrate dehydratase</fullName>
    </recommendedName>
</protein>
<reference evidence="4 5" key="1">
    <citation type="submission" date="2019-07" db="EMBL/GenBank/DDBJ databases">
        <title>Whole genome shotgun sequence of Reyranella soli NBRC 108950.</title>
        <authorList>
            <person name="Hosoyama A."/>
            <person name="Uohara A."/>
            <person name="Ohji S."/>
            <person name="Ichikawa N."/>
        </authorList>
    </citation>
    <scope>NUCLEOTIDE SEQUENCE [LARGE SCALE GENOMIC DNA]</scope>
    <source>
        <strain evidence="4 5">NBRC 108950</strain>
    </source>
</reference>
<evidence type="ECO:0000313" key="5">
    <source>
        <dbReference type="Proteomes" id="UP000321058"/>
    </source>
</evidence>
<dbReference type="AlphaFoldDB" id="A0A512NDH0"/>
<evidence type="ECO:0000259" key="2">
    <source>
        <dbReference type="Pfam" id="PF03972"/>
    </source>
</evidence>
<dbReference type="EMBL" id="BKAJ01000073">
    <property type="protein sequence ID" value="GEP56985.1"/>
    <property type="molecule type" value="Genomic_DNA"/>
</dbReference>
<evidence type="ECO:0000256" key="1">
    <source>
        <dbReference type="ARBA" id="ARBA00006174"/>
    </source>
</evidence>
<evidence type="ECO:0008006" key="6">
    <source>
        <dbReference type="Google" id="ProtNLM"/>
    </source>
</evidence>
<dbReference type="InterPro" id="IPR042188">
    <property type="entry name" value="MmgE/PrpD_sf_2"/>
</dbReference>
<dbReference type="OrthoDB" id="9795089at2"/>
<name>A0A512NDH0_9HYPH</name>
<dbReference type="Pfam" id="PF03972">
    <property type="entry name" value="MmgE_PrpD_N"/>
    <property type="match status" value="1"/>
</dbReference>
<dbReference type="Gene3D" id="1.10.4100.10">
    <property type="entry name" value="2-methylcitrate dehydratase PrpD"/>
    <property type="match status" value="1"/>
</dbReference>
<evidence type="ECO:0000259" key="3">
    <source>
        <dbReference type="Pfam" id="PF19305"/>
    </source>
</evidence>
<dbReference type="InterPro" id="IPR042183">
    <property type="entry name" value="MmgE/PrpD_sf_1"/>
</dbReference>
<dbReference type="InterPro" id="IPR005656">
    <property type="entry name" value="MmgE_PrpD"/>
</dbReference>
<proteinExistence type="inferred from homology"/>
<comment type="similarity">
    <text evidence="1">Belongs to the PrpD family.</text>
</comment>
<feature type="domain" description="MmgE/PrpD C-terminal" evidence="3">
    <location>
        <begin position="269"/>
        <end position="426"/>
    </location>
</feature>
<dbReference type="InterPro" id="IPR045337">
    <property type="entry name" value="MmgE_PrpD_C"/>
</dbReference>
<dbReference type="InterPro" id="IPR036148">
    <property type="entry name" value="MmgE/PrpD_sf"/>
</dbReference>
<gene>
    <name evidence="4" type="ORF">RSO01_41510</name>
</gene>
<feature type="domain" description="MmgE/PrpD N-terminal" evidence="2">
    <location>
        <begin position="12"/>
        <end position="238"/>
    </location>
</feature>